<dbReference type="GO" id="GO:0051082">
    <property type="term" value="F:unfolded protein binding"/>
    <property type="evidence" value="ECO:0007669"/>
    <property type="project" value="TreeGrafter"/>
</dbReference>
<organism evidence="6 7">
    <name type="scientific">Erpetoichthys calabaricus</name>
    <name type="common">Rope fish</name>
    <name type="synonym">Calamoichthys calabaricus</name>
    <dbReference type="NCBI Taxonomy" id="27687"/>
    <lineage>
        <taxon>Eukaryota</taxon>
        <taxon>Metazoa</taxon>
        <taxon>Chordata</taxon>
        <taxon>Craniata</taxon>
        <taxon>Vertebrata</taxon>
        <taxon>Euteleostomi</taxon>
        <taxon>Actinopterygii</taxon>
        <taxon>Polypteriformes</taxon>
        <taxon>Polypteridae</taxon>
        <taxon>Erpetoichthys</taxon>
    </lineage>
</organism>
<name>A0A8C4T9D5_ERPCA</name>
<dbReference type="Proteomes" id="UP000694620">
    <property type="component" value="Chromosome 12"/>
</dbReference>
<evidence type="ECO:0000313" key="7">
    <source>
        <dbReference type="Proteomes" id="UP000694620"/>
    </source>
</evidence>
<dbReference type="GO" id="GO:0005737">
    <property type="term" value="C:cytoplasm"/>
    <property type="evidence" value="ECO:0007669"/>
    <property type="project" value="TreeGrafter"/>
</dbReference>
<dbReference type="SUPFAM" id="SSF49764">
    <property type="entry name" value="HSP20-like chaperones"/>
    <property type="match status" value="1"/>
</dbReference>
<dbReference type="InterPro" id="IPR001436">
    <property type="entry name" value="Alpha-crystallin/sHSP_animal"/>
</dbReference>
<reference evidence="6" key="2">
    <citation type="submission" date="2025-08" db="UniProtKB">
        <authorList>
            <consortium name="Ensembl"/>
        </authorList>
    </citation>
    <scope>IDENTIFICATION</scope>
</reference>
<dbReference type="InterPro" id="IPR002068">
    <property type="entry name" value="A-crystallin/Hsp20_dom"/>
</dbReference>
<dbReference type="GO" id="GO:0009408">
    <property type="term" value="P:response to heat"/>
    <property type="evidence" value="ECO:0007669"/>
    <property type="project" value="TreeGrafter"/>
</dbReference>
<comment type="similarity">
    <text evidence="2 3">Belongs to the small heat shock protein (HSP20) family.</text>
</comment>
<evidence type="ECO:0000256" key="2">
    <source>
        <dbReference type="PROSITE-ProRule" id="PRU00285"/>
    </source>
</evidence>
<accession>A0A8C4T9D5</accession>
<dbReference type="GeneTree" id="ENSGT00670000098179"/>
<feature type="domain" description="SHSP" evidence="5">
    <location>
        <begin position="72"/>
        <end position="183"/>
    </location>
</feature>
<reference evidence="6" key="1">
    <citation type="submission" date="2021-06" db="EMBL/GenBank/DDBJ databases">
        <authorList>
            <consortium name="Wellcome Sanger Institute Data Sharing"/>
        </authorList>
    </citation>
    <scope>NUCLEOTIDE SEQUENCE [LARGE SCALE GENOMIC DNA]</scope>
</reference>
<evidence type="ECO:0000256" key="4">
    <source>
        <dbReference type="SAM" id="MobiDB-lite"/>
    </source>
</evidence>
<evidence type="ECO:0000256" key="3">
    <source>
        <dbReference type="RuleBase" id="RU003616"/>
    </source>
</evidence>
<dbReference type="Ensembl" id="ENSECRT00000028031.1">
    <property type="protein sequence ID" value="ENSECRP00000027455.1"/>
    <property type="gene ID" value="ENSECRG00000018590.1"/>
</dbReference>
<dbReference type="InterPro" id="IPR008978">
    <property type="entry name" value="HSP20-like_chaperone"/>
</dbReference>
<dbReference type="Pfam" id="PF00011">
    <property type="entry name" value="HSP20"/>
    <property type="match status" value="1"/>
</dbReference>
<feature type="region of interest" description="Disordered" evidence="4">
    <location>
        <begin position="181"/>
        <end position="203"/>
    </location>
</feature>
<feature type="compositionally biased region" description="Basic and acidic residues" evidence="4">
    <location>
        <begin position="190"/>
        <end position="203"/>
    </location>
</feature>
<dbReference type="PANTHER" id="PTHR45640">
    <property type="entry name" value="HEAT SHOCK PROTEIN HSP-12.2-RELATED"/>
    <property type="match status" value="1"/>
</dbReference>
<keyword evidence="1" id="KW-0346">Stress response</keyword>
<evidence type="ECO:0000313" key="6">
    <source>
        <dbReference type="Ensembl" id="ENSECRP00000027455.1"/>
    </source>
</evidence>
<evidence type="ECO:0000256" key="1">
    <source>
        <dbReference type="ARBA" id="ARBA00023016"/>
    </source>
</evidence>
<reference evidence="6" key="3">
    <citation type="submission" date="2025-09" db="UniProtKB">
        <authorList>
            <consortium name="Ensembl"/>
        </authorList>
    </citation>
    <scope>IDENTIFICATION</scope>
</reference>
<evidence type="ECO:0000259" key="5">
    <source>
        <dbReference type="PROSITE" id="PS01031"/>
    </source>
</evidence>
<dbReference type="AlphaFoldDB" id="A0A8C4T9D5"/>
<dbReference type="GO" id="GO:0042026">
    <property type="term" value="P:protein refolding"/>
    <property type="evidence" value="ECO:0007669"/>
    <property type="project" value="TreeGrafter"/>
</dbReference>
<dbReference type="PANTHER" id="PTHR45640:SF2">
    <property type="entry name" value="HEAT SHOCK PROTEIN BETA-11-RELATED"/>
    <property type="match status" value="1"/>
</dbReference>
<dbReference type="Gene3D" id="2.60.40.790">
    <property type="match status" value="1"/>
</dbReference>
<sequence length="203" mass="23069">MWSSSLFQPSFSTPMAVRVPVSALWPQSQILCIQMENEMARQMDNMRRSADLMNQLQHVVRRETLDAETAPRSAAVKAPSYKVEKDGQHFSATLEVEDFTPEEMTVKQVGRKVLLSGKKEKKLESEGGSYSYRYQEFRRELELPEDVNPEELSCSVNNGQLRIEAPRMALPSVPERVVPIKSDNSGFVKSGEEPKKECGMERE</sequence>
<dbReference type="CDD" id="cd06481">
    <property type="entry name" value="ACD_HspB9_like"/>
    <property type="match status" value="1"/>
</dbReference>
<dbReference type="PROSITE" id="PS01031">
    <property type="entry name" value="SHSP"/>
    <property type="match status" value="1"/>
</dbReference>
<proteinExistence type="inferred from homology"/>
<dbReference type="GO" id="GO:0005634">
    <property type="term" value="C:nucleus"/>
    <property type="evidence" value="ECO:0007669"/>
    <property type="project" value="TreeGrafter"/>
</dbReference>
<keyword evidence="7" id="KW-1185">Reference proteome</keyword>
<protein>
    <submittedName>
        <fullName evidence="6">Heat shock protein beta-11-like</fullName>
    </submittedName>
</protein>